<name>A0A1H6Q1T2_YARLL</name>
<dbReference type="CDD" id="cd22756">
    <property type="entry name" value="OTU_OTUD3-like"/>
    <property type="match status" value="1"/>
</dbReference>
<feature type="region of interest" description="Disordered" evidence="1">
    <location>
        <begin position="280"/>
        <end position="389"/>
    </location>
</feature>
<dbReference type="PANTHER" id="PTHR12419">
    <property type="entry name" value="OTU DOMAIN CONTAINING PROTEIN"/>
    <property type="match status" value="1"/>
</dbReference>
<feature type="compositionally biased region" description="Polar residues" evidence="1">
    <location>
        <begin position="369"/>
        <end position="381"/>
    </location>
</feature>
<dbReference type="AlphaFoldDB" id="A0A1H6Q1T2"/>
<dbReference type="InterPro" id="IPR038765">
    <property type="entry name" value="Papain-like_cys_pep_sf"/>
</dbReference>
<evidence type="ECO:0000313" key="3">
    <source>
        <dbReference type="Proteomes" id="UP000182444"/>
    </source>
</evidence>
<dbReference type="GO" id="GO:0016579">
    <property type="term" value="P:protein deubiquitination"/>
    <property type="evidence" value="ECO:0007669"/>
    <property type="project" value="TreeGrafter"/>
</dbReference>
<dbReference type="InterPro" id="IPR003323">
    <property type="entry name" value="OTU_dom"/>
</dbReference>
<sequence length="389" mass="43495">MARKNRQTVLSGEFPLLKSIGLYATTIQGDGNCLFRSLADQLYGKDDLKLAMVIRQSVVDYMKKHSAYFEIFYSSEWDESWEAYIDRMSRSSVYGGNLELAAFASAYQLDVVVYQADLRYVITPIDESKGEQRTELEADQGGERPEKVHIAYHTWEHYSSVRCINGPHCGPPEITSAYLSSYVPKGSDLIADVTKDVGEWKIKQLRESLPFEVPDHLLAKVLKEHEDVGEAVDYFLENGIPEEVEGKEEVVGETKIGRETGTGAPSVTEDVSMKEDTMEQVAEPDATIETQKPTYAKTNIQSPTPTLDKKALRAQKAAERTAKREAKARKEAEDTGTKQKGGKKDKARDKKEKQKARKREKKNEAKASTGGTSVDQSSTAETDYKVVMV</sequence>
<dbReference type="InterPro" id="IPR050704">
    <property type="entry name" value="Peptidase_C85-like"/>
</dbReference>
<evidence type="ECO:0000313" key="2">
    <source>
        <dbReference type="EMBL" id="AOW06493.1"/>
    </source>
</evidence>
<accession>A0A1H6Q1T2</accession>
<dbReference type="Pfam" id="PF02338">
    <property type="entry name" value="OTU"/>
    <property type="match status" value="1"/>
</dbReference>
<dbReference type="eggNOG" id="KOG2605">
    <property type="taxonomic scope" value="Eukaryota"/>
</dbReference>
<dbReference type="EMBL" id="CP017558">
    <property type="protein sequence ID" value="AOW06493.1"/>
    <property type="molecule type" value="Genomic_DNA"/>
</dbReference>
<dbReference type="GeneID" id="2908056"/>
<dbReference type="OMA" id="SEWDESW"/>
<dbReference type="Gene3D" id="3.90.70.80">
    <property type="match status" value="1"/>
</dbReference>
<reference evidence="2 3" key="1">
    <citation type="journal article" date="2016" name="PLoS ONE">
        <title>Sequence Assembly of Yarrowia lipolytica Strain W29/CLIB89 Shows Transposable Element Diversity.</title>
        <authorList>
            <person name="Magnan C."/>
            <person name="Yu J."/>
            <person name="Chang I."/>
            <person name="Jahn E."/>
            <person name="Kanomata Y."/>
            <person name="Wu J."/>
            <person name="Zeller M."/>
            <person name="Oakes M."/>
            <person name="Baldi P."/>
            <person name="Sandmeyer S."/>
        </authorList>
    </citation>
    <scope>NUCLEOTIDE SEQUENCE [LARGE SCALE GENOMIC DNA]</scope>
    <source>
        <strain evidence="3">CLIB89(W29)</strain>
    </source>
</reference>
<dbReference type="OrthoDB" id="409956at2759"/>
<feature type="compositionally biased region" description="Basic and acidic residues" evidence="1">
    <location>
        <begin position="307"/>
        <end position="352"/>
    </location>
</feature>
<dbReference type="SUPFAM" id="SSF54001">
    <property type="entry name" value="Cysteine proteinases"/>
    <property type="match status" value="1"/>
</dbReference>
<dbReference type="VEuPathDB" id="FungiDB:YALI0_F01540g"/>
<dbReference type="VEuPathDB" id="FungiDB:YALI1_F02403g"/>
<feature type="compositionally biased region" description="Polar residues" evidence="1">
    <location>
        <begin position="288"/>
        <end position="305"/>
    </location>
</feature>
<dbReference type="Proteomes" id="UP000182444">
    <property type="component" value="Chromosome 1F"/>
</dbReference>
<dbReference type="PANTHER" id="PTHR12419:SF7">
    <property type="entry name" value="OTU DOMAIN-CONTAINING PROTEIN 3"/>
    <property type="match status" value="1"/>
</dbReference>
<protein>
    <submittedName>
        <fullName evidence="2">Uncharacterized protein</fullName>
    </submittedName>
</protein>
<proteinExistence type="predicted"/>
<evidence type="ECO:0000256" key="1">
    <source>
        <dbReference type="SAM" id="MobiDB-lite"/>
    </source>
</evidence>
<dbReference type="GO" id="GO:0004843">
    <property type="term" value="F:cysteine-type deubiquitinase activity"/>
    <property type="evidence" value="ECO:0007669"/>
    <property type="project" value="TreeGrafter"/>
</dbReference>
<dbReference type="PROSITE" id="PS50802">
    <property type="entry name" value="OTU"/>
    <property type="match status" value="1"/>
</dbReference>
<gene>
    <name evidence="2" type="ORF">YALI1_F02403g</name>
</gene>
<dbReference type="KEGG" id="yli:2908056"/>
<dbReference type="RefSeq" id="XP_504865.1">
    <property type="nucleotide sequence ID" value="XM_504865.1"/>
</dbReference>
<organism evidence="2 3">
    <name type="scientific">Yarrowia lipolytica</name>
    <name type="common">Candida lipolytica</name>
    <dbReference type="NCBI Taxonomy" id="4952"/>
    <lineage>
        <taxon>Eukaryota</taxon>
        <taxon>Fungi</taxon>
        <taxon>Dikarya</taxon>
        <taxon>Ascomycota</taxon>
        <taxon>Saccharomycotina</taxon>
        <taxon>Dipodascomycetes</taxon>
        <taxon>Dipodascales</taxon>
        <taxon>Dipodascales incertae sedis</taxon>
        <taxon>Yarrowia</taxon>
    </lineage>
</organism>